<reference evidence="2 3" key="1">
    <citation type="journal article" date="2021" name="Microorganisms">
        <title>Genome Evolution of Filamentous Cyanobacterium Nostoc Species: From Facultative Symbiosis to Free Living.</title>
        <authorList>
            <person name="Huo D."/>
            <person name="Li H."/>
            <person name="Cai F."/>
            <person name="Guo X."/>
            <person name="Qiao Z."/>
            <person name="Wang W."/>
            <person name="Yu G."/>
            <person name="Li R."/>
        </authorList>
    </citation>
    <scope>NUCLEOTIDE SEQUENCE [LARGE SCALE GENOMIC DNA]</scope>
    <source>
        <strain evidence="2 3">CHAB 5714</strain>
    </source>
</reference>
<accession>A0ABS8I549</accession>
<comment type="caution">
    <text evidence="2">The sequence shown here is derived from an EMBL/GenBank/DDBJ whole genome shotgun (WGS) entry which is preliminary data.</text>
</comment>
<keyword evidence="3" id="KW-1185">Reference proteome</keyword>
<protein>
    <recommendedName>
        <fullName evidence="1">Bacterial alpha-2-macroglobulin MG10 domain-containing protein</fullName>
    </recommendedName>
</protein>
<organism evidence="2 3">
    <name type="scientific">Nostoc favosum CHAB5714</name>
    <dbReference type="NCBI Taxonomy" id="2780399"/>
    <lineage>
        <taxon>Bacteria</taxon>
        <taxon>Bacillati</taxon>
        <taxon>Cyanobacteriota</taxon>
        <taxon>Cyanophyceae</taxon>
        <taxon>Nostocales</taxon>
        <taxon>Nostocaceae</taxon>
        <taxon>Nostoc</taxon>
        <taxon>Nostoc favosum</taxon>
    </lineage>
</organism>
<proteinExistence type="predicted"/>
<evidence type="ECO:0000313" key="2">
    <source>
        <dbReference type="EMBL" id="MCC5598981.1"/>
    </source>
</evidence>
<evidence type="ECO:0000259" key="1">
    <source>
        <dbReference type="Pfam" id="PF17973"/>
    </source>
</evidence>
<name>A0ABS8I549_9NOSO</name>
<sequence length="79" mass="9017">MAYAGHLEPGVYSLHYLVRSVTPGTFSWPGAEVRLQYAPEEFGRTAESTLISSSRTFDCDRLIRKSTPRNCPRTKRFIH</sequence>
<gene>
    <name evidence="2" type="ORF">LC586_07065</name>
</gene>
<dbReference type="Proteomes" id="UP001199525">
    <property type="component" value="Unassembled WGS sequence"/>
</dbReference>
<feature type="domain" description="Bacterial alpha-2-macroglobulin MG10" evidence="1">
    <location>
        <begin position="2"/>
        <end position="40"/>
    </location>
</feature>
<dbReference type="Pfam" id="PF17973">
    <property type="entry name" value="bMG10"/>
    <property type="match status" value="1"/>
</dbReference>
<dbReference type="EMBL" id="JAIVFQ010000006">
    <property type="protein sequence ID" value="MCC5598981.1"/>
    <property type="molecule type" value="Genomic_DNA"/>
</dbReference>
<evidence type="ECO:0000313" key="3">
    <source>
        <dbReference type="Proteomes" id="UP001199525"/>
    </source>
</evidence>
<dbReference type="InterPro" id="IPR041246">
    <property type="entry name" value="Bact_MG10"/>
</dbReference>